<evidence type="ECO:0000259" key="3">
    <source>
        <dbReference type="Pfam" id="PF01343"/>
    </source>
</evidence>
<dbReference type="GO" id="GO:0006508">
    <property type="term" value="P:proteolysis"/>
    <property type="evidence" value="ECO:0007669"/>
    <property type="project" value="InterPro"/>
</dbReference>
<dbReference type="EMBL" id="CP036402">
    <property type="protein sequence ID" value="QBI21327.1"/>
    <property type="molecule type" value="Genomic_DNA"/>
</dbReference>
<evidence type="ECO:0000256" key="1">
    <source>
        <dbReference type="ARBA" id="ARBA00008683"/>
    </source>
</evidence>
<sequence length="336" mass="34690">MLAVPIGALLTVGLFALIGVGIAVALTGPPLEPVGDPAPGAPEVREIPVDGVIADGYLARQGGLLDAELVAEQLDEAADDPDVAAVVMPLSSPGGTAAASFVIGDAIADTQDRGTPVVVHGRGEVASGAAILAADAERTIVDAATLFGSYGVVVGPFRRYDDPIAVDDGALVGGVETEGGVEEESYSAGRGKDALEPFEEDPDERTLEFLQDTVDREYDRIVTRVAEGRDVDEEVLVDELGAAIVDSEVAVDEGLVDDLGDRDAARELAAELGDVDEEPFGVMRVSPEALRHDTLVGGLLGGGLIGELFGMGRAEPCLDEPTVLAYFGDATNLRCD</sequence>
<reference evidence="4 5" key="1">
    <citation type="submission" date="2019-01" db="EMBL/GenBank/DDBJ databases">
        <title>Egibacter rhizosphaerae EGI 80759T.</title>
        <authorList>
            <person name="Chen D.-D."/>
            <person name="Tian Y."/>
            <person name="Jiao J.-Y."/>
            <person name="Zhang X.-T."/>
            <person name="Zhang Y.-G."/>
            <person name="Zhang Y."/>
            <person name="Xiao M."/>
            <person name="Shu W.-S."/>
            <person name="Li W.-J."/>
        </authorList>
    </citation>
    <scope>NUCLEOTIDE SEQUENCE [LARGE SCALE GENOMIC DNA]</scope>
    <source>
        <strain evidence="4 5">EGI 80759</strain>
    </source>
</reference>
<dbReference type="InterPro" id="IPR002142">
    <property type="entry name" value="Peptidase_S49"/>
</dbReference>
<comment type="similarity">
    <text evidence="1">Belongs to the peptidase S49 family.</text>
</comment>
<dbReference type="OrthoDB" id="5623708at2"/>
<protein>
    <recommendedName>
        <fullName evidence="3">Peptidase S49 domain-containing protein</fullName>
    </recommendedName>
</protein>
<dbReference type="SUPFAM" id="SSF52096">
    <property type="entry name" value="ClpP/crotonase"/>
    <property type="match status" value="1"/>
</dbReference>
<accession>A0A411YJE5</accession>
<dbReference type="Pfam" id="PF01343">
    <property type="entry name" value="Peptidase_S49"/>
    <property type="match status" value="1"/>
</dbReference>
<proteinExistence type="inferred from homology"/>
<gene>
    <name evidence="4" type="ORF">ER308_18305</name>
</gene>
<name>A0A411YJE5_9ACTN</name>
<organism evidence="4 5">
    <name type="scientific">Egibacter rhizosphaerae</name>
    <dbReference type="NCBI Taxonomy" id="1670831"/>
    <lineage>
        <taxon>Bacteria</taxon>
        <taxon>Bacillati</taxon>
        <taxon>Actinomycetota</taxon>
        <taxon>Nitriliruptoria</taxon>
        <taxon>Egibacterales</taxon>
        <taxon>Egibacteraceae</taxon>
        <taxon>Egibacter</taxon>
    </lineage>
</organism>
<dbReference type="RefSeq" id="WP_131156320.1">
    <property type="nucleotide sequence ID" value="NZ_CP036402.1"/>
</dbReference>
<dbReference type="Gene3D" id="3.90.226.10">
    <property type="entry name" value="2-enoyl-CoA Hydratase, Chain A, domain 1"/>
    <property type="match status" value="1"/>
</dbReference>
<feature type="domain" description="Peptidase S49" evidence="3">
    <location>
        <begin position="179"/>
        <end position="275"/>
    </location>
</feature>
<feature type="region of interest" description="Disordered" evidence="2">
    <location>
        <begin position="178"/>
        <end position="200"/>
    </location>
</feature>
<evidence type="ECO:0000313" key="4">
    <source>
        <dbReference type="EMBL" id="QBI21327.1"/>
    </source>
</evidence>
<evidence type="ECO:0000256" key="2">
    <source>
        <dbReference type="SAM" id="MobiDB-lite"/>
    </source>
</evidence>
<dbReference type="Proteomes" id="UP000291469">
    <property type="component" value="Chromosome"/>
</dbReference>
<dbReference type="InterPro" id="IPR029045">
    <property type="entry name" value="ClpP/crotonase-like_dom_sf"/>
</dbReference>
<keyword evidence="5" id="KW-1185">Reference proteome</keyword>
<dbReference type="PANTHER" id="PTHR42987:SF4">
    <property type="entry name" value="PROTEASE SOHB-RELATED"/>
    <property type="match status" value="1"/>
</dbReference>
<dbReference type="Gene3D" id="6.20.330.10">
    <property type="match status" value="1"/>
</dbReference>
<dbReference type="GO" id="GO:0008233">
    <property type="term" value="F:peptidase activity"/>
    <property type="evidence" value="ECO:0007669"/>
    <property type="project" value="InterPro"/>
</dbReference>
<evidence type="ECO:0000313" key="5">
    <source>
        <dbReference type="Proteomes" id="UP000291469"/>
    </source>
</evidence>
<dbReference type="AlphaFoldDB" id="A0A411YJE5"/>
<dbReference type="KEGG" id="erz:ER308_18305"/>
<dbReference type="PANTHER" id="PTHR42987">
    <property type="entry name" value="PEPTIDASE S49"/>
    <property type="match status" value="1"/>
</dbReference>